<dbReference type="InterPro" id="IPR011990">
    <property type="entry name" value="TPR-like_helical_dom_sf"/>
</dbReference>
<comment type="caution">
    <text evidence="6">The sequence shown here is derived from an EMBL/GenBank/DDBJ whole genome shotgun (WGS) entry which is preliminary data.</text>
</comment>
<dbReference type="Proteomes" id="UP000267464">
    <property type="component" value="Unassembled WGS sequence"/>
</dbReference>
<keyword evidence="3 4" id="KW-0802">TPR repeat</keyword>
<dbReference type="PROSITE" id="PS50005">
    <property type="entry name" value="TPR"/>
    <property type="match status" value="2"/>
</dbReference>
<reference evidence="6 7" key="2">
    <citation type="submission" date="2018-12" db="EMBL/GenBank/DDBJ databases">
        <title>Rhizobacter gummiphilus sp. nov., a rubber-degrading bacterium isolated from the soil of a botanical garden in Japan.</title>
        <authorList>
            <person name="Shunsuke S.S."/>
        </authorList>
    </citation>
    <scope>NUCLEOTIDE SEQUENCE [LARGE SCALE GENOMIC DNA]</scope>
    <source>
        <strain evidence="6 7">S-16</strain>
    </source>
</reference>
<keyword evidence="2" id="KW-0378">Hydrolase</keyword>
<feature type="repeat" description="TPR" evidence="4">
    <location>
        <begin position="516"/>
        <end position="549"/>
    </location>
</feature>
<dbReference type="InterPro" id="IPR001995">
    <property type="entry name" value="Peptidase_A2_cat"/>
</dbReference>
<dbReference type="Pfam" id="PF13650">
    <property type="entry name" value="Asp_protease_2"/>
    <property type="match status" value="2"/>
</dbReference>
<organism evidence="6 7">
    <name type="scientific">Piscinibacter terrae</name>
    <dbReference type="NCBI Taxonomy" id="2496871"/>
    <lineage>
        <taxon>Bacteria</taxon>
        <taxon>Pseudomonadati</taxon>
        <taxon>Pseudomonadota</taxon>
        <taxon>Betaproteobacteria</taxon>
        <taxon>Burkholderiales</taxon>
        <taxon>Sphaerotilaceae</taxon>
        <taxon>Piscinibacter</taxon>
    </lineage>
</organism>
<dbReference type="Gene3D" id="2.40.70.10">
    <property type="entry name" value="Acid Proteases"/>
    <property type="match status" value="2"/>
</dbReference>
<sequence>MPSLCRLAAPRPGPVLLGLLIALGTCTSSFGAPDCRLKAVELPVTMTGLRAVATVGINGKDVPLTVDSGAFFSFLTDAAVEQLGLPVTRPNREIQVEGLTGRVDTRLTTVKRLRLQKGEIPDVEFVVGGNEPGSGTMGLLGRNFLAFTDTEYDLAHGMIRLMFPEGDCQEVNLAYWAGDKAVSELALPRDPRYRTPAIIAAVQVNGEEVRALFDTGARSALSLAAARRAGLKDADMKPHGLIYGAGRGEAKAWTAPVREVTIGDETIKNSILKIGDFHMDDADMLIGIDFFLSHRVYVSKSRRRMFFTYAGGPVFSLDTATPGQAAAPAAEEGAAVEQPKDAAGYARRGAAFAARKALAPALADLDRACELAPDVADYFLRRAEVHIALKQSSEALRDVNTALRLDPTHAQARLLRAGYRANTDDRDGALDDLQALDKAVAPQDHVRRDMGRLYRILDRQDLAVLQWNHWIAAHRNQVDLHEVLNERCWAKALLGIELDQALKDCDEALERKPQTAAYLDSRAWVHLRRGELRDALSDFDRSLRIRPKQAWTLYGRGIVRIRLGQAEEGRIDLDSARALLPSIDAATARHGVSQADWAERPAVTK</sequence>
<dbReference type="AlphaFoldDB" id="A0A3N7HNM5"/>
<dbReference type="PANTHER" id="PTHR44858:SF1">
    <property type="entry name" value="UDP-N-ACETYLGLUCOSAMINE--PEPTIDE N-ACETYLGLUCOSAMINYLTRANSFERASE SPINDLY-RELATED"/>
    <property type="match status" value="1"/>
</dbReference>
<feature type="domain" description="Peptidase A2" evidence="5">
    <location>
        <begin position="62"/>
        <end position="144"/>
    </location>
</feature>
<evidence type="ECO:0000256" key="2">
    <source>
        <dbReference type="ARBA" id="ARBA00022801"/>
    </source>
</evidence>
<dbReference type="GO" id="GO:0006508">
    <property type="term" value="P:proteolysis"/>
    <property type="evidence" value="ECO:0007669"/>
    <property type="project" value="InterPro"/>
</dbReference>
<gene>
    <name evidence="6" type="ORF">DZC73_21820</name>
</gene>
<dbReference type="InterPro" id="IPR050498">
    <property type="entry name" value="Ycf3"/>
</dbReference>
<dbReference type="CDD" id="cd05483">
    <property type="entry name" value="retropepsin_like_bacteria"/>
    <property type="match status" value="1"/>
</dbReference>
<evidence type="ECO:0000256" key="3">
    <source>
        <dbReference type="ARBA" id="ARBA00022803"/>
    </source>
</evidence>
<keyword evidence="7" id="KW-1185">Reference proteome</keyword>
<dbReference type="SMART" id="SM00028">
    <property type="entry name" value="TPR"/>
    <property type="match status" value="5"/>
</dbReference>
<dbReference type="PANTHER" id="PTHR44858">
    <property type="entry name" value="TETRATRICOPEPTIDE REPEAT PROTEIN 6"/>
    <property type="match status" value="1"/>
</dbReference>
<accession>A0A3N7HNM5</accession>
<dbReference type="GO" id="GO:0004190">
    <property type="term" value="F:aspartic-type endopeptidase activity"/>
    <property type="evidence" value="ECO:0007669"/>
    <property type="project" value="InterPro"/>
</dbReference>
<evidence type="ECO:0000256" key="1">
    <source>
        <dbReference type="ARBA" id="ARBA00022737"/>
    </source>
</evidence>
<evidence type="ECO:0000256" key="4">
    <source>
        <dbReference type="PROSITE-ProRule" id="PRU00339"/>
    </source>
</evidence>
<protein>
    <recommendedName>
        <fullName evidence="5">Peptidase A2 domain-containing protein</fullName>
    </recommendedName>
</protein>
<dbReference type="InterPro" id="IPR019734">
    <property type="entry name" value="TPR_rpt"/>
</dbReference>
<dbReference type="PROSITE" id="PS50175">
    <property type="entry name" value="ASP_PROT_RETROV"/>
    <property type="match status" value="1"/>
</dbReference>
<evidence type="ECO:0000259" key="5">
    <source>
        <dbReference type="PROSITE" id="PS50175"/>
    </source>
</evidence>
<dbReference type="EMBL" id="QUSW01000007">
    <property type="protein sequence ID" value="RQP22301.1"/>
    <property type="molecule type" value="Genomic_DNA"/>
</dbReference>
<dbReference type="InterPro" id="IPR021109">
    <property type="entry name" value="Peptidase_aspartic_dom_sf"/>
</dbReference>
<keyword evidence="1" id="KW-0677">Repeat</keyword>
<reference evidence="6 7" key="1">
    <citation type="submission" date="2018-08" db="EMBL/GenBank/DDBJ databases">
        <authorList>
            <person name="Khan S.A."/>
            <person name="Jeon C.O."/>
            <person name="Chun B.H."/>
            <person name="Jeong S.E."/>
        </authorList>
    </citation>
    <scope>NUCLEOTIDE SEQUENCE [LARGE SCALE GENOMIC DNA]</scope>
    <source>
        <strain evidence="6 7">S-16</strain>
    </source>
</reference>
<evidence type="ECO:0000313" key="7">
    <source>
        <dbReference type="Proteomes" id="UP000267464"/>
    </source>
</evidence>
<name>A0A3N7HNM5_9BURK</name>
<dbReference type="Gene3D" id="1.25.40.10">
    <property type="entry name" value="Tetratricopeptide repeat domain"/>
    <property type="match status" value="2"/>
</dbReference>
<dbReference type="SUPFAM" id="SSF48452">
    <property type="entry name" value="TPR-like"/>
    <property type="match status" value="1"/>
</dbReference>
<dbReference type="SUPFAM" id="SSF50630">
    <property type="entry name" value="Acid proteases"/>
    <property type="match status" value="2"/>
</dbReference>
<dbReference type="InterPro" id="IPR034122">
    <property type="entry name" value="Retropepsin-like_bacterial"/>
</dbReference>
<proteinExistence type="predicted"/>
<evidence type="ECO:0000313" key="6">
    <source>
        <dbReference type="EMBL" id="RQP22301.1"/>
    </source>
</evidence>
<feature type="repeat" description="TPR" evidence="4">
    <location>
        <begin position="376"/>
        <end position="409"/>
    </location>
</feature>